<feature type="transmembrane region" description="Helical" evidence="1">
    <location>
        <begin position="165"/>
        <end position="187"/>
    </location>
</feature>
<feature type="domain" description="HD-GYP" evidence="3">
    <location>
        <begin position="215"/>
        <end position="409"/>
    </location>
</feature>
<dbReference type="AlphaFoldDB" id="A0A809R9P5"/>
<sequence>MRALARHRQTLLAAVLVALGAAAAAYAPTERLLNYDNADFLVFWLCALVCKGLGGKSGGHAYEGAFVAGMIVSGGPITALCGDVLAALLVAATSPSNGGRRFRASVAAASGATGLASLALLAPLTSELWHIPPMALFYAAFALAIREAFRRIGAGKTPHFQRRDLGVEFALGLSVALALSLCLALFWGHSEVFLSPVLLLPVALLTKTTSLHDELIQHDHSVIAALTLMLQRVHPYSAGHLERVASIAEEVGLALGLPPRRARMLHLAALLHDVGKIAIDEELLDRPGPLSDKEMAEVRKHAQYGAEILGRVRRFEQIIPWVRSHHERPDSKGYPEGLSGGQIPLESKIISVVDAFDAMTGEALGGEARKYRKPMSIPEAFAELRGHAGSQFDATVVEAFCKIAQERWA</sequence>
<dbReference type="SUPFAM" id="SSF109604">
    <property type="entry name" value="HD-domain/PDEase-like"/>
    <property type="match status" value="1"/>
</dbReference>
<feature type="signal peptide" evidence="2">
    <location>
        <begin position="1"/>
        <end position="27"/>
    </location>
</feature>
<keyword evidence="1" id="KW-0812">Transmembrane</keyword>
<dbReference type="InterPro" id="IPR006675">
    <property type="entry name" value="HDIG_dom"/>
</dbReference>
<keyword evidence="1" id="KW-1133">Transmembrane helix</keyword>
<dbReference type="InterPro" id="IPR037522">
    <property type="entry name" value="HD_GYP_dom"/>
</dbReference>
<gene>
    <name evidence="4" type="ORF">NPRO_17640</name>
</gene>
<accession>A0A809R9P5</accession>
<dbReference type="PANTHER" id="PTHR45228">
    <property type="entry name" value="CYCLIC DI-GMP PHOSPHODIESTERASE TM_0186-RELATED"/>
    <property type="match status" value="1"/>
</dbReference>
<dbReference type="NCBIfam" id="TIGR00277">
    <property type="entry name" value="HDIG"/>
    <property type="match status" value="1"/>
</dbReference>
<keyword evidence="2" id="KW-0732">Signal</keyword>
<feature type="transmembrane region" description="Helical" evidence="1">
    <location>
        <begin position="65"/>
        <end position="92"/>
    </location>
</feature>
<dbReference type="Proteomes" id="UP000662873">
    <property type="component" value="Chromosome"/>
</dbReference>
<organism evidence="4 5">
    <name type="scientific">Candidatus Nitrosymbiomonas proteolyticus</name>
    <dbReference type="NCBI Taxonomy" id="2608984"/>
    <lineage>
        <taxon>Bacteria</taxon>
        <taxon>Bacillati</taxon>
        <taxon>Armatimonadota</taxon>
        <taxon>Armatimonadota incertae sedis</taxon>
        <taxon>Candidatus Nitrosymbiomonas</taxon>
    </lineage>
</organism>
<dbReference type="Gene3D" id="1.10.3210.10">
    <property type="entry name" value="Hypothetical protein af1432"/>
    <property type="match status" value="1"/>
</dbReference>
<feature type="chain" id="PRO_5035253314" description="HD-GYP domain-containing protein" evidence="2">
    <location>
        <begin position="28"/>
        <end position="409"/>
    </location>
</feature>
<evidence type="ECO:0000313" key="4">
    <source>
        <dbReference type="EMBL" id="BBO24169.1"/>
    </source>
</evidence>
<feature type="transmembrane region" description="Helical" evidence="1">
    <location>
        <begin position="128"/>
        <end position="145"/>
    </location>
</feature>
<dbReference type="EMBL" id="AP021858">
    <property type="protein sequence ID" value="BBO24169.1"/>
    <property type="molecule type" value="Genomic_DNA"/>
</dbReference>
<keyword evidence="1" id="KW-0472">Membrane</keyword>
<dbReference type="SMART" id="SM00471">
    <property type="entry name" value="HDc"/>
    <property type="match status" value="1"/>
</dbReference>
<evidence type="ECO:0000259" key="3">
    <source>
        <dbReference type="PROSITE" id="PS51832"/>
    </source>
</evidence>
<evidence type="ECO:0000256" key="2">
    <source>
        <dbReference type="SAM" id="SignalP"/>
    </source>
</evidence>
<feature type="transmembrane region" description="Helical" evidence="1">
    <location>
        <begin position="104"/>
        <end position="122"/>
    </location>
</feature>
<evidence type="ECO:0000313" key="5">
    <source>
        <dbReference type="Proteomes" id="UP000662873"/>
    </source>
</evidence>
<dbReference type="PANTHER" id="PTHR45228:SF4">
    <property type="entry name" value="LIPOPROTEIN"/>
    <property type="match status" value="1"/>
</dbReference>
<dbReference type="InterPro" id="IPR052020">
    <property type="entry name" value="Cyclic_di-GMP/3'3'-cGAMP_PDE"/>
</dbReference>
<evidence type="ECO:0000256" key="1">
    <source>
        <dbReference type="SAM" id="Phobius"/>
    </source>
</evidence>
<dbReference type="InterPro" id="IPR003607">
    <property type="entry name" value="HD/PDEase_dom"/>
</dbReference>
<dbReference type="CDD" id="cd00077">
    <property type="entry name" value="HDc"/>
    <property type="match status" value="1"/>
</dbReference>
<reference evidence="4" key="1">
    <citation type="journal article" name="DNA Res.">
        <title>The physiological potential of anammox bacteria as revealed by their core genome structure.</title>
        <authorList>
            <person name="Okubo T."/>
            <person name="Toyoda A."/>
            <person name="Fukuhara K."/>
            <person name="Uchiyama I."/>
            <person name="Harigaya Y."/>
            <person name="Kuroiwa M."/>
            <person name="Suzuki T."/>
            <person name="Murakami Y."/>
            <person name="Suwa Y."/>
            <person name="Takami H."/>
        </authorList>
    </citation>
    <scope>NUCLEOTIDE SEQUENCE</scope>
    <source>
        <strain evidence="4">317325-2</strain>
    </source>
</reference>
<name>A0A809R9P5_9BACT</name>
<dbReference type="KEGG" id="npy:NPRO_17640"/>
<dbReference type="PROSITE" id="PS51832">
    <property type="entry name" value="HD_GYP"/>
    <property type="match status" value="1"/>
</dbReference>
<protein>
    <recommendedName>
        <fullName evidence="3">HD-GYP domain-containing protein</fullName>
    </recommendedName>
</protein>
<proteinExistence type="predicted"/>
<dbReference type="Pfam" id="PF13487">
    <property type="entry name" value="HD_5"/>
    <property type="match status" value="1"/>
</dbReference>